<proteinExistence type="predicted"/>
<feature type="non-terminal residue" evidence="4">
    <location>
        <position position="1"/>
    </location>
</feature>
<dbReference type="PANTHER" id="PTHR24201">
    <property type="entry name" value="ANK_REP_REGION DOMAIN-CONTAINING PROTEIN"/>
    <property type="match status" value="1"/>
</dbReference>
<feature type="non-terminal residue" evidence="4">
    <location>
        <position position="239"/>
    </location>
</feature>
<dbReference type="PROSITE" id="PS50297">
    <property type="entry name" value="ANK_REP_REGION"/>
    <property type="match status" value="1"/>
</dbReference>
<dbReference type="SMART" id="SM00248">
    <property type="entry name" value="ANK"/>
    <property type="match status" value="5"/>
</dbReference>
<keyword evidence="5" id="KW-1185">Reference proteome</keyword>
<dbReference type="EMBL" id="CAXKWB010000664">
    <property type="protein sequence ID" value="CAL4061675.1"/>
    <property type="molecule type" value="Genomic_DNA"/>
</dbReference>
<dbReference type="AlphaFoldDB" id="A0AAV2PQG5"/>
<dbReference type="InterPro" id="IPR050776">
    <property type="entry name" value="Ank_Repeat/CDKN_Inhibitor"/>
</dbReference>
<evidence type="ECO:0000256" key="3">
    <source>
        <dbReference type="PROSITE-ProRule" id="PRU00023"/>
    </source>
</evidence>
<reference evidence="4 5" key="1">
    <citation type="submission" date="2024-05" db="EMBL/GenBank/DDBJ databases">
        <authorList>
            <person name="Wallberg A."/>
        </authorList>
    </citation>
    <scope>NUCLEOTIDE SEQUENCE [LARGE SCALE GENOMIC DNA]</scope>
</reference>
<comment type="caution">
    <text evidence="4">The sequence shown here is derived from an EMBL/GenBank/DDBJ whole genome shotgun (WGS) entry which is preliminary data.</text>
</comment>
<sequence length="239" mass="25910">GCHSIYCAASEGNEEVVNLIYKFGGNPQLPRVGTDCTAAKVARENGYSDLANRLASKMKLDTRDRPESELVCAVKARDPLRVTLALQQLEANPNATCSWDTYKAVPVLSYAVVHKATNVVKALLKAEAIIVDWPGDVNCTGGEPPLVQAALYGHLEICHLLLQHGANPNVTNSDGCHSIYAAASEGHRGVIKLIIDFGGDPQLSVDGFTAAVKASQKGYREMADWLVYQRKLPRREPKV</sequence>
<feature type="repeat" description="ANK" evidence="3">
    <location>
        <begin position="141"/>
        <end position="173"/>
    </location>
</feature>
<evidence type="ECO:0000256" key="2">
    <source>
        <dbReference type="ARBA" id="ARBA00023043"/>
    </source>
</evidence>
<name>A0AAV2PQG5_MEGNR</name>
<dbReference type="InterPro" id="IPR002110">
    <property type="entry name" value="Ankyrin_rpt"/>
</dbReference>
<dbReference type="Pfam" id="PF12796">
    <property type="entry name" value="Ank_2"/>
    <property type="match status" value="1"/>
</dbReference>
<organism evidence="4 5">
    <name type="scientific">Meganyctiphanes norvegica</name>
    <name type="common">Northern krill</name>
    <name type="synonym">Thysanopoda norvegica</name>
    <dbReference type="NCBI Taxonomy" id="48144"/>
    <lineage>
        <taxon>Eukaryota</taxon>
        <taxon>Metazoa</taxon>
        <taxon>Ecdysozoa</taxon>
        <taxon>Arthropoda</taxon>
        <taxon>Crustacea</taxon>
        <taxon>Multicrustacea</taxon>
        <taxon>Malacostraca</taxon>
        <taxon>Eumalacostraca</taxon>
        <taxon>Eucarida</taxon>
        <taxon>Euphausiacea</taxon>
        <taxon>Euphausiidae</taxon>
        <taxon>Meganyctiphanes</taxon>
    </lineage>
</organism>
<dbReference type="Gene3D" id="1.25.40.20">
    <property type="entry name" value="Ankyrin repeat-containing domain"/>
    <property type="match status" value="1"/>
</dbReference>
<evidence type="ECO:0000313" key="4">
    <source>
        <dbReference type="EMBL" id="CAL4061675.1"/>
    </source>
</evidence>
<dbReference type="SUPFAM" id="SSF48403">
    <property type="entry name" value="Ankyrin repeat"/>
    <property type="match status" value="1"/>
</dbReference>
<protein>
    <submittedName>
        <fullName evidence="4">Uncharacterized protein</fullName>
    </submittedName>
</protein>
<dbReference type="InterPro" id="IPR036770">
    <property type="entry name" value="Ankyrin_rpt-contain_sf"/>
</dbReference>
<dbReference type="PROSITE" id="PS50088">
    <property type="entry name" value="ANK_REPEAT"/>
    <property type="match status" value="1"/>
</dbReference>
<keyword evidence="1" id="KW-0677">Repeat</keyword>
<accession>A0AAV2PQG5</accession>
<keyword evidence="2 3" id="KW-0040">ANK repeat</keyword>
<evidence type="ECO:0000256" key="1">
    <source>
        <dbReference type="ARBA" id="ARBA00022737"/>
    </source>
</evidence>
<dbReference type="Proteomes" id="UP001497623">
    <property type="component" value="Unassembled WGS sequence"/>
</dbReference>
<evidence type="ECO:0000313" key="5">
    <source>
        <dbReference type="Proteomes" id="UP001497623"/>
    </source>
</evidence>
<gene>
    <name evidence="4" type="ORF">MNOR_LOCUS2245</name>
</gene>